<dbReference type="PATRIC" id="fig|1666911.3.peg.1665"/>
<keyword evidence="5 8" id="KW-1133">Transmembrane helix</keyword>
<evidence type="ECO:0000313" key="10">
    <source>
        <dbReference type="Proteomes" id="UP000050465"/>
    </source>
</evidence>
<feature type="transmembrane region" description="Helical" evidence="8">
    <location>
        <begin position="21"/>
        <end position="40"/>
    </location>
</feature>
<dbReference type="Gene3D" id="3.30.420.270">
    <property type="match status" value="1"/>
</dbReference>
<dbReference type="STRING" id="1666911.HLUCCA11_02175"/>
<evidence type="ECO:0000256" key="3">
    <source>
        <dbReference type="ARBA" id="ARBA00022475"/>
    </source>
</evidence>
<dbReference type="Proteomes" id="UP000050465">
    <property type="component" value="Unassembled WGS sequence"/>
</dbReference>
<sequence length="139" mass="15306">MRSRRRPSSRIPEVNLVPMMDVLMTVLIFFVVISMGLTGVQINGVTLPRSVEGADENIIAKQDDAKPLVIGLNTDKELVLEGETTSLNALTPAIRAYFEENPEGSIMLKADRALPYEDIATLLNELRKIGGRRVSLAVE</sequence>
<dbReference type="AlphaFoldDB" id="A0A0P8BT91"/>
<evidence type="ECO:0000256" key="5">
    <source>
        <dbReference type="ARBA" id="ARBA00022989"/>
    </source>
</evidence>
<dbReference type="Pfam" id="PF02472">
    <property type="entry name" value="ExbD"/>
    <property type="match status" value="1"/>
</dbReference>
<evidence type="ECO:0000256" key="4">
    <source>
        <dbReference type="ARBA" id="ARBA00022692"/>
    </source>
</evidence>
<keyword evidence="7" id="KW-0653">Protein transport</keyword>
<keyword evidence="7" id="KW-0813">Transport</keyword>
<comment type="caution">
    <text evidence="9">The sequence shown here is derived from an EMBL/GenBank/DDBJ whole genome shotgun (WGS) entry which is preliminary data.</text>
</comment>
<evidence type="ECO:0000256" key="7">
    <source>
        <dbReference type="RuleBase" id="RU003879"/>
    </source>
</evidence>
<proteinExistence type="inferred from homology"/>
<protein>
    <submittedName>
        <fullName evidence="9">Biopolymer transport protein ExbD</fullName>
    </submittedName>
</protein>
<dbReference type="GO" id="GO:0022857">
    <property type="term" value="F:transmembrane transporter activity"/>
    <property type="evidence" value="ECO:0007669"/>
    <property type="project" value="InterPro"/>
</dbReference>
<evidence type="ECO:0000256" key="8">
    <source>
        <dbReference type="SAM" id="Phobius"/>
    </source>
</evidence>
<organism evidence="9 10">
    <name type="scientific">Phormidesmis priestleyi Ana</name>
    <dbReference type="NCBI Taxonomy" id="1666911"/>
    <lineage>
        <taxon>Bacteria</taxon>
        <taxon>Bacillati</taxon>
        <taxon>Cyanobacteriota</taxon>
        <taxon>Cyanophyceae</taxon>
        <taxon>Leptolyngbyales</taxon>
        <taxon>Leptolyngbyaceae</taxon>
        <taxon>Phormidesmis</taxon>
    </lineage>
</organism>
<dbReference type="GO" id="GO:0015031">
    <property type="term" value="P:protein transport"/>
    <property type="evidence" value="ECO:0007669"/>
    <property type="project" value="UniProtKB-KW"/>
</dbReference>
<comment type="subcellular location">
    <subcellularLocation>
        <location evidence="1">Cell membrane</location>
        <topology evidence="1">Single-pass membrane protein</topology>
    </subcellularLocation>
    <subcellularLocation>
        <location evidence="7">Cell membrane</location>
        <topology evidence="7">Single-pass type II membrane protein</topology>
    </subcellularLocation>
</comment>
<dbReference type="GO" id="GO:0005886">
    <property type="term" value="C:plasma membrane"/>
    <property type="evidence" value="ECO:0007669"/>
    <property type="project" value="UniProtKB-SubCell"/>
</dbReference>
<evidence type="ECO:0000313" key="9">
    <source>
        <dbReference type="EMBL" id="KPQ37261.1"/>
    </source>
</evidence>
<dbReference type="InterPro" id="IPR003400">
    <property type="entry name" value="ExbD"/>
</dbReference>
<comment type="similarity">
    <text evidence="2 7">Belongs to the ExbD/TolR family.</text>
</comment>
<accession>A0A0P8BT91</accession>
<keyword evidence="3" id="KW-1003">Cell membrane</keyword>
<evidence type="ECO:0000256" key="2">
    <source>
        <dbReference type="ARBA" id="ARBA00005811"/>
    </source>
</evidence>
<evidence type="ECO:0000256" key="6">
    <source>
        <dbReference type="ARBA" id="ARBA00023136"/>
    </source>
</evidence>
<name>A0A0P8BT91_9CYAN</name>
<keyword evidence="4 7" id="KW-0812">Transmembrane</keyword>
<reference evidence="9 10" key="1">
    <citation type="submission" date="2015-09" db="EMBL/GenBank/DDBJ databases">
        <title>Identification and resolution of microdiversity through metagenomic sequencing of parallel consortia.</title>
        <authorList>
            <person name="Nelson W.C."/>
            <person name="Romine M.F."/>
            <person name="Lindemann S.R."/>
        </authorList>
    </citation>
    <scope>NUCLEOTIDE SEQUENCE [LARGE SCALE GENOMIC DNA]</scope>
    <source>
        <strain evidence="9">Ana</strain>
    </source>
</reference>
<dbReference type="PANTHER" id="PTHR30558:SF3">
    <property type="entry name" value="BIOPOLYMER TRANSPORT PROTEIN EXBD-RELATED"/>
    <property type="match status" value="1"/>
</dbReference>
<keyword evidence="6 8" id="KW-0472">Membrane</keyword>
<dbReference type="PANTHER" id="PTHR30558">
    <property type="entry name" value="EXBD MEMBRANE COMPONENT OF PMF-DRIVEN MACROMOLECULE IMPORT SYSTEM"/>
    <property type="match status" value="1"/>
</dbReference>
<gene>
    <name evidence="9" type="primary">exbD-2</name>
    <name evidence="9" type="ORF">HLUCCA11_02175</name>
</gene>
<evidence type="ECO:0000256" key="1">
    <source>
        <dbReference type="ARBA" id="ARBA00004162"/>
    </source>
</evidence>
<dbReference type="EMBL" id="LJZR01000002">
    <property type="protein sequence ID" value="KPQ37261.1"/>
    <property type="molecule type" value="Genomic_DNA"/>
</dbReference>